<dbReference type="PRINTS" id="PR00719">
    <property type="entry name" value="LMWPTPASE"/>
</dbReference>
<feature type="active site" description="Proton donor" evidence="4">
    <location>
        <position position="111"/>
    </location>
</feature>
<dbReference type="InterPro" id="IPR023485">
    <property type="entry name" value="Ptyr_pPase"/>
</dbReference>
<dbReference type="GO" id="GO:0004045">
    <property type="term" value="F:peptidyl-tRNA hydrolase activity"/>
    <property type="evidence" value="ECO:0007669"/>
    <property type="project" value="UniProtKB-EC"/>
</dbReference>
<evidence type="ECO:0000313" key="8">
    <source>
        <dbReference type="WBParaSite" id="EVEC_0000753501-mRNA-1"/>
    </source>
</evidence>
<dbReference type="Proteomes" id="UP000274131">
    <property type="component" value="Unassembled WGS sequence"/>
</dbReference>
<dbReference type="PANTHER" id="PTHR46194:SF1">
    <property type="entry name" value="PEPTIDYL-TRNA HYDROLASE PTRHD1-RELATED"/>
    <property type="match status" value="1"/>
</dbReference>
<evidence type="ECO:0000256" key="4">
    <source>
        <dbReference type="PIRSR" id="PIRSR617867-1"/>
    </source>
</evidence>
<organism evidence="8">
    <name type="scientific">Enterobius vermicularis</name>
    <name type="common">Human pinworm</name>
    <dbReference type="NCBI Taxonomy" id="51028"/>
    <lineage>
        <taxon>Eukaryota</taxon>
        <taxon>Metazoa</taxon>
        <taxon>Ecdysozoa</taxon>
        <taxon>Nematoda</taxon>
        <taxon>Chromadorea</taxon>
        <taxon>Rhabditida</taxon>
        <taxon>Spirurina</taxon>
        <taxon>Oxyuridomorpha</taxon>
        <taxon>Oxyuroidea</taxon>
        <taxon>Oxyuridae</taxon>
        <taxon>Enterobius</taxon>
    </lineage>
</organism>
<comment type="similarity">
    <text evidence="1">Belongs to the low molecular weight phosphotyrosine protein phosphatase family.</text>
</comment>
<dbReference type="InterPro" id="IPR042237">
    <property type="entry name" value="PTRHD1"/>
</dbReference>
<dbReference type="SMART" id="SM00226">
    <property type="entry name" value="LMWPc"/>
    <property type="match status" value="1"/>
</dbReference>
<dbReference type="InterPro" id="IPR017867">
    <property type="entry name" value="Tyr_phospatase_low_mol_wt"/>
</dbReference>
<dbReference type="STRING" id="51028.A0A158QAY9"/>
<dbReference type="Pfam" id="PF01451">
    <property type="entry name" value="LMWPc"/>
    <property type="match status" value="1"/>
</dbReference>
<dbReference type="EMBL" id="UXUI01008751">
    <property type="protein sequence ID" value="VDD92286.1"/>
    <property type="molecule type" value="Genomic_DNA"/>
</dbReference>
<proteinExistence type="inferred from homology"/>
<reference evidence="6 7" key="2">
    <citation type="submission" date="2018-10" db="EMBL/GenBank/DDBJ databases">
        <authorList>
            <consortium name="Pathogen Informatics"/>
        </authorList>
    </citation>
    <scope>NUCLEOTIDE SEQUENCE [LARGE SCALE GENOMIC DNA]</scope>
</reference>
<dbReference type="InterPro" id="IPR002833">
    <property type="entry name" value="PTH2"/>
</dbReference>
<evidence type="ECO:0000259" key="5">
    <source>
        <dbReference type="SMART" id="SM00226"/>
    </source>
</evidence>
<dbReference type="Gene3D" id="3.40.50.2300">
    <property type="match status" value="1"/>
</dbReference>
<dbReference type="WBParaSite" id="EVEC_0000753501-mRNA-1">
    <property type="protein sequence ID" value="EVEC_0000753501-mRNA-1"/>
    <property type="gene ID" value="EVEC_0000753501"/>
</dbReference>
<evidence type="ECO:0000313" key="6">
    <source>
        <dbReference type="EMBL" id="VDD92286.1"/>
    </source>
</evidence>
<dbReference type="SUPFAM" id="SSF52788">
    <property type="entry name" value="Phosphotyrosine protein phosphatases I"/>
    <property type="match status" value="1"/>
</dbReference>
<reference evidence="8" key="1">
    <citation type="submission" date="2016-04" db="UniProtKB">
        <authorList>
            <consortium name="WormBaseParasite"/>
        </authorList>
    </citation>
    <scope>IDENTIFICATION</scope>
</reference>
<evidence type="ECO:0000313" key="7">
    <source>
        <dbReference type="Proteomes" id="UP000274131"/>
    </source>
</evidence>
<name>A0A158QAY9_ENTVE</name>
<dbReference type="SUPFAM" id="SSF102462">
    <property type="entry name" value="Peptidyl-tRNA hydrolase II"/>
    <property type="match status" value="1"/>
</dbReference>
<accession>A0A158QAY9</accession>
<dbReference type="Gene3D" id="3.40.1490.10">
    <property type="entry name" value="Bit1"/>
    <property type="match status" value="1"/>
</dbReference>
<evidence type="ECO:0000256" key="1">
    <source>
        <dbReference type="ARBA" id="ARBA00011063"/>
    </source>
</evidence>
<evidence type="ECO:0000256" key="2">
    <source>
        <dbReference type="ARBA" id="ARBA00022801"/>
    </source>
</evidence>
<keyword evidence="7" id="KW-1185">Reference proteome</keyword>
<protein>
    <submittedName>
        <fullName evidence="8">LMWPc domain-containing protein</fullName>
    </submittedName>
</protein>
<evidence type="ECO:0000256" key="3">
    <source>
        <dbReference type="ARBA" id="ARBA00048707"/>
    </source>
</evidence>
<keyword evidence="2" id="KW-0378">Hydrolase</keyword>
<gene>
    <name evidence="6" type="ORF">EVEC_LOCUS7037</name>
</gene>
<sequence length="242" mass="27261">MAEAVFRNILKTKNLSDEWLVDSAAVCDYHIGKSPDKRTLAVLKDHGTVMPLNFLKVIGEDFTAFDYIMGMDESNISELKSMCAMAVNGTARCTIQLLGTYDPLGKIIVDDPYYDDDAKAFEKMPPTDPRVMYLILRRDLLEKLKWPIGALVSQGAHAATACLWKFRDDPEVLSYMSNLEHMRKVTLEVSDEQELMNCAAMLQENNIDNSVWIEDGMPVCVAVKPLKKSIISKHLKSFSLFS</sequence>
<dbReference type="OrthoDB" id="3388at2759"/>
<dbReference type="InterPro" id="IPR023476">
    <property type="entry name" value="Pep_tRNA_hydro_II_dom_sf"/>
</dbReference>
<dbReference type="AlphaFoldDB" id="A0A158QAY9"/>
<comment type="catalytic activity">
    <reaction evidence="3">
        <text>an N-acyl-L-alpha-aminoacyl-tRNA + H2O = an N-acyl-L-amino acid + a tRNA + H(+)</text>
        <dbReference type="Rhea" id="RHEA:54448"/>
        <dbReference type="Rhea" id="RHEA-COMP:10123"/>
        <dbReference type="Rhea" id="RHEA-COMP:13883"/>
        <dbReference type="ChEBI" id="CHEBI:15377"/>
        <dbReference type="ChEBI" id="CHEBI:15378"/>
        <dbReference type="ChEBI" id="CHEBI:59874"/>
        <dbReference type="ChEBI" id="CHEBI:78442"/>
        <dbReference type="ChEBI" id="CHEBI:138191"/>
        <dbReference type="EC" id="3.1.1.29"/>
    </reaction>
</comment>
<feature type="domain" description="Phosphotyrosine protein phosphatase I" evidence="5">
    <location>
        <begin position="1"/>
        <end position="143"/>
    </location>
</feature>
<dbReference type="InterPro" id="IPR036196">
    <property type="entry name" value="Ptyr_pPase_sf"/>
</dbReference>
<dbReference type="PANTHER" id="PTHR46194">
    <property type="entry name" value="PEPTIDYL-TRNA HYDROLASE PTRHD1-RELATED"/>
    <property type="match status" value="1"/>
</dbReference>
<dbReference type="GO" id="GO:0004725">
    <property type="term" value="F:protein tyrosine phosphatase activity"/>
    <property type="evidence" value="ECO:0007669"/>
    <property type="project" value="InterPro"/>
</dbReference>
<dbReference type="Pfam" id="PF01981">
    <property type="entry name" value="PTH2"/>
    <property type="match status" value="1"/>
</dbReference>